<reference evidence="3 5" key="1">
    <citation type="submission" date="2019-09" db="EMBL/GenBank/DDBJ databases">
        <authorList>
            <person name="Mazhar S."/>
            <person name="Altermann E."/>
            <person name="Hill C."/>
            <person name="Mcauliffe O."/>
        </authorList>
    </citation>
    <scope>NUCLEOTIDE SEQUENCE [LARGE SCALE GENOMIC DNA]</scope>
    <source>
        <strain evidence="3 5">ATCC 51831</strain>
    </source>
</reference>
<feature type="repeat" description="TPR" evidence="1">
    <location>
        <begin position="120"/>
        <end position="153"/>
    </location>
</feature>
<dbReference type="InterPro" id="IPR011990">
    <property type="entry name" value="TPR-like_helical_dom_sf"/>
</dbReference>
<reference evidence="4" key="2">
    <citation type="submission" date="2021-04" db="EMBL/GenBank/DDBJ databases">
        <title>Complete Genome Sequences of Macrococcus spp. from dog and cattle.</title>
        <authorList>
            <person name="Schwendener S."/>
            <person name="Perreten V."/>
        </authorList>
    </citation>
    <scope>NUCLEOTIDE SEQUENCE</scope>
    <source>
        <strain evidence="4">Epi0143-OL</strain>
    </source>
</reference>
<evidence type="ECO:0000256" key="1">
    <source>
        <dbReference type="PROSITE-ProRule" id="PRU00339"/>
    </source>
</evidence>
<keyword evidence="2" id="KW-0175">Coiled coil</keyword>
<organism evidence="4 6">
    <name type="scientific">Macrococcus equipercicus</name>
    <dbReference type="NCBI Taxonomy" id="69967"/>
    <lineage>
        <taxon>Bacteria</taxon>
        <taxon>Bacillati</taxon>
        <taxon>Bacillota</taxon>
        <taxon>Bacilli</taxon>
        <taxon>Bacillales</taxon>
        <taxon>Staphylococcaceae</taxon>
        <taxon>Macrococcus</taxon>
    </lineage>
</organism>
<evidence type="ECO:0000313" key="5">
    <source>
        <dbReference type="Proteomes" id="UP000295735"/>
    </source>
</evidence>
<keyword evidence="1" id="KW-0802">TPR repeat</keyword>
<evidence type="ECO:0000313" key="4">
    <source>
        <dbReference type="EMBL" id="UTH14148.1"/>
    </source>
</evidence>
<accession>A0A9Q9BM92</accession>
<keyword evidence="5" id="KW-1185">Reference proteome</keyword>
<dbReference type="RefSeq" id="WP_149459694.1">
    <property type="nucleotide sequence ID" value="NZ_CP073809.1"/>
</dbReference>
<dbReference type="EMBL" id="CP073809">
    <property type="protein sequence ID" value="UTH14148.1"/>
    <property type="molecule type" value="Genomic_DNA"/>
</dbReference>
<proteinExistence type="predicted"/>
<evidence type="ECO:0000256" key="2">
    <source>
        <dbReference type="SAM" id="Coils"/>
    </source>
</evidence>
<dbReference type="AlphaFoldDB" id="A0A9Q9BM92"/>
<dbReference type="Proteomes" id="UP001057381">
    <property type="component" value="Chromosome"/>
</dbReference>
<dbReference type="KEGG" id="mequ:KFV11_01885"/>
<dbReference type="InterPro" id="IPR019734">
    <property type="entry name" value="TPR_rpt"/>
</dbReference>
<dbReference type="EMBL" id="SCWC02000008">
    <property type="protein sequence ID" value="KAA1037634.1"/>
    <property type="molecule type" value="Genomic_DNA"/>
</dbReference>
<dbReference type="Gene3D" id="1.25.40.10">
    <property type="entry name" value="Tetratricopeptide repeat domain"/>
    <property type="match status" value="1"/>
</dbReference>
<evidence type="ECO:0000313" key="6">
    <source>
        <dbReference type="Proteomes" id="UP001057381"/>
    </source>
</evidence>
<dbReference type="SUPFAM" id="SSF48452">
    <property type="entry name" value="TPR-like"/>
    <property type="match status" value="1"/>
</dbReference>
<dbReference type="SMART" id="SM00028">
    <property type="entry name" value="TPR"/>
    <property type="match status" value="3"/>
</dbReference>
<sequence length="212" mass="24035">MDINTTIDQAFEAFHEGDEKEAERLFATLKNNVKPEDEDYTQYLSALGYFYTLKLNLEKAKEVYQRLLEGAESAEDKYAAIHELGIVSRMDSEFEAAKDYFAQEAAIISTDFADDDLLKSVNRYELGYVYMQEGKYTEAVQILKEALQLAEKAGDALGIGSIHRALGELNAAQDNQNEAKEHFKLAKKNFKNAGEEMSVQEIEMLESIIFED</sequence>
<dbReference type="Pfam" id="PF13424">
    <property type="entry name" value="TPR_12"/>
    <property type="match status" value="1"/>
</dbReference>
<dbReference type="PROSITE" id="PS50005">
    <property type="entry name" value="TPR"/>
    <property type="match status" value="1"/>
</dbReference>
<evidence type="ECO:0000313" key="3">
    <source>
        <dbReference type="EMBL" id="KAA1037634.1"/>
    </source>
</evidence>
<gene>
    <name evidence="3" type="ORF">ERX35_009665</name>
    <name evidence="4" type="ORF">KFV11_01885</name>
</gene>
<feature type="coiled-coil region" evidence="2">
    <location>
        <begin position="162"/>
        <end position="189"/>
    </location>
</feature>
<dbReference type="OrthoDB" id="2417521at2"/>
<name>A0A9Q9BM92_9STAP</name>
<dbReference type="Proteomes" id="UP000295735">
    <property type="component" value="Unassembled WGS sequence"/>
</dbReference>
<protein>
    <submittedName>
        <fullName evidence="4">Tetratricopeptide repeat protein</fullName>
    </submittedName>
</protein>